<keyword evidence="2" id="KW-0805">Transcription regulation</keyword>
<organism evidence="6 7">
    <name type="scientific">Pontiella agarivorans</name>
    <dbReference type="NCBI Taxonomy" id="3038953"/>
    <lineage>
        <taxon>Bacteria</taxon>
        <taxon>Pseudomonadati</taxon>
        <taxon>Kiritimatiellota</taxon>
        <taxon>Kiritimatiellia</taxon>
        <taxon>Kiritimatiellales</taxon>
        <taxon>Pontiellaceae</taxon>
        <taxon>Pontiella</taxon>
    </lineage>
</organism>
<dbReference type="Gene3D" id="1.10.10.10">
    <property type="entry name" value="Winged helix-like DNA-binding domain superfamily/Winged helix DNA-binding domain"/>
    <property type="match status" value="1"/>
</dbReference>
<keyword evidence="3" id="KW-0731">Sigma factor</keyword>
<dbReference type="PANTHER" id="PTHR43133:SF51">
    <property type="entry name" value="RNA POLYMERASE SIGMA FACTOR"/>
    <property type="match status" value="1"/>
</dbReference>
<evidence type="ECO:0000256" key="1">
    <source>
        <dbReference type="ARBA" id="ARBA00010641"/>
    </source>
</evidence>
<comment type="caution">
    <text evidence="6">The sequence shown here is derived from an EMBL/GenBank/DDBJ whole genome shotgun (WGS) entry which is preliminary data.</text>
</comment>
<dbReference type="Gene3D" id="1.10.1740.10">
    <property type="match status" value="1"/>
</dbReference>
<sequence length="183" mass="21246">MDTVSDTIMQIKKGNQAEFKKIIQEFGPMVRAYLSGHLSDFRDIEELSQEIFVAVYWNLETFNPELSFRAWVKAIARNKMLSHLRKHYSQKNMVNRLREEIIEQLPAPSLAPNHKTESVLKQLNLCLGKQSGSTAKLVEARYFKREPVIQIAKRLKTTEDAISSRLYRIRNQLKKCIEQGLVP</sequence>
<feature type="domain" description="RNA polymerase sigma-70 region 2" evidence="5">
    <location>
        <begin position="23"/>
        <end position="87"/>
    </location>
</feature>
<dbReference type="InterPro" id="IPR039425">
    <property type="entry name" value="RNA_pol_sigma-70-like"/>
</dbReference>
<keyword evidence="7" id="KW-1185">Reference proteome</keyword>
<reference evidence="6 7" key="1">
    <citation type="journal article" date="2024" name="Appl. Environ. Microbiol.">
        <title>Pontiella agarivorans sp. nov., a novel marine anaerobic bacterium capable of degrading macroalgal polysaccharides and fixing nitrogen.</title>
        <authorList>
            <person name="Liu N."/>
            <person name="Kivenson V."/>
            <person name="Peng X."/>
            <person name="Cui Z."/>
            <person name="Lankiewicz T.S."/>
            <person name="Gosselin K.M."/>
            <person name="English C.J."/>
            <person name="Blair E.M."/>
            <person name="O'Malley M.A."/>
            <person name="Valentine D.L."/>
        </authorList>
    </citation>
    <scope>NUCLEOTIDE SEQUENCE [LARGE SCALE GENOMIC DNA]</scope>
    <source>
        <strain evidence="6 7">NLcol2</strain>
    </source>
</reference>
<dbReference type="NCBIfam" id="TIGR02937">
    <property type="entry name" value="sigma70-ECF"/>
    <property type="match status" value="1"/>
</dbReference>
<evidence type="ECO:0000256" key="4">
    <source>
        <dbReference type="ARBA" id="ARBA00023163"/>
    </source>
</evidence>
<dbReference type="SUPFAM" id="SSF88946">
    <property type="entry name" value="Sigma2 domain of RNA polymerase sigma factors"/>
    <property type="match status" value="1"/>
</dbReference>
<gene>
    <name evidence="6" type="ORF">P9H32_07465</name>
</gene>
<dbReference type="PANTHER" id="PTHR43133">
    <property type="entry name" value="RNA POLYMERASE ECF-TYPE SIGMA FACTO"/>
    <property type="match status" value="1"/>
</dbReference>
<evidence type="ECO:0000256" key="2">
    <source>
        <dbReference type="ARBA" id="ARBA00023015"/>
    </source>
</evidence>
<evidence type="ECO:0000259" key="5">
    <source>
        <dbReference type="Pfam" id="PF04542"/>
    </source>
</evidence>
<proteinExistence type="inferred from homology"/>
<name>A0ABU5MWF3_9BACT</name>
<dbReference type="InterPro" id="IPR013324">
    <property type="entry name" value="RNA_pol_sigma_r3/r4-like"/>
</dbReference>
<accession>A0ABU5MWF3</accession>
<protein>
    <submittedName>
        <fullName evidence="6">Sigma-70 family RNA polymerase sigma factor</fullName>
    </submittedName>
</protein>
<evidence type="ECO:0000313" key="6">
    <source>
        <dbReference type="EMBL" id="MDZ8118468.1"/>
    </source>
</evidence>
<dbReference type="Proteomes" id="UP001290861">
    <property type="component" value="Unassembled WGS sequence"/>
</dbReference>
<dbReference type="RefSeq" id="WP_322608268.1">
    <property type="nucleotide sequence ID" value="NZ_JARVCO010000008.1"/>
</dbReference>
<keyword evidence="4" id="KW-0804">Transcription</keyword>
<evidence type="ECO:0000313" key="7">
    <source>
        <dbReference type="Proteomes" id="UP001290861"/>
    </source>
</evidence>
<dbReference type="InterPro" id="IPR013325">
    <property type="entry name" value="RNA_pol_sigma_r2"/>
</dbReference>
<dbReference type="SUPFAM" id="SSF88659">
    <property type="entry name" value="Sigma3 and sigma4 domains of RNA polymerase sigma factors"/>
    <property type="match status" value="1"/>
</dbReference>
<dbReference type="InterPro" id="IPR036388">
    <property type="entry name" value="WH-like_DNA-bd_sf"/>
</dbReference>
<dbReference type="Pfam" id="PF04542">
    <property type="entry name" value="Sigma70_r2"/>
    <property type="match status" value="1"/>
</dbReference>
<evidence type="ECO:0000256" key="3">
    <source>
        <dbReference type="ARBA" id="ARBA00023082"/>
    </source>
</evidence>
<dbReference type="InterPro" id="IPR014284">
    <property type="entry name" value="RNA_pol_sigma-70_dom"/>
</dbReference>
<dbReference type="InterPro" id="IPR007627">
    <property type="entry name" value="RNA_pol_sigma70_r2"/>
</dbReference>
<comment type="similarity">
    <text evidence="1">Belongs to the sigma-70 factor family. ECF subfamily.</text>
</comment>
<dbReference type="EMBL" id="JARVCO010000008">
    <property type="protein sequence ID" value="MDZ8118468.1"/>
    <property type="molecule type" value="Genomic_DNA"/>
</dbReference>